<keyword evidence="5 6" id="KW-0456">Lyase</keyword>
<keyword evidence="3" id="KW-0210">Decarboxylase</keyword>
<evidence type="ECO:0000313" key="7">
    <source>
        <dbReference type="Proteomes" id="UP000695000"/>
    </source>
</evidence>
<dbReference type="InterPro" id="IPR021115">
    <property type="entry name" value="Pyridoxal-P_BS"/>
</dbReference>
<dbReference type="Proteomes" id="UP000695000">
    <property type="component" value="Unplaced"/>
</dbReference>
<evidence type="ECO:0000313" key="8">
    <source>
        <dbReference type="RefSeq" id="XP_017769157.1"/>
    </source>
</evidence>
<dbReference type="PROSITE" id="PS00392">
    <property type="entry name" value="DDC_GAD_HDC_YDC"/>
    <property type="match status" value="1"/>
</dbReference>
<comment type="similarity">
    <text evidence="2 6">Belongs to the group II decarboxylase family.</text>
</comment>
<gene>
    <name evidence="8" type="primary">LOC108557224</name>
</gene>
<evidence type="ECO:0000256" key="4">
    <source>
        <dbReference type="ARBA" id="ARBA00022898"/>
    </source>
</evidence>
<dbReference type="PANTHER" id="PTHR45677:SF8">
    <property type="entry name" value="CYSTEINE SULFINIC ACID DECARBOXYLASE"/>
    <property type="match status" value="1"/>
</dbReference>
<dbReference type="RefSeq" id="XP_017769157.1">
    <property type="nucleotide sequence ID" value="XM_017913668.1"/>
</dbReference>
<dbReference type="Gene3D" id="3.90.1150.10">
    <property type="entry name" value="Aspartate Aminotransferase, domain 1"/>
    <property type="match status" value="1"/>
</dbReference>
<proteinExistence type="inferred from homology"/>
<dbReference type="Gene3D" id="3.40.640.10">
    <property type="entry name" value="Type I PLP-dependent aspartate aminotransferase-like (Major domain)"/>
    <property type="match status" value="1"/>
</dbReference>
<dbReference type="InterPro" id="IPR015424">
    <property type="entry name" value="PyrdxlP-dep_Trfase"/>
</dbReference>
<evidence type="ECO:0000256" key="2">
    <source>
        <dbReference type="ARBA" id="ARBA00009533"/>
    </source>
</evidence>
<dbReference type="InterPro" id="IPR015422">
    <property type="entry name" value="PyrdxlP-dep_Trfase_small"/>
</dbReference>
<dbReference type="InterPro" id="IPR015421">
    <property type="entry name" value="PyrdxlP-dep_Trfase_major"/>
</dbReference>
<sequence length="339" mass="38790">MYGLVLARHQRFPDIKTKGIASVPTLVILTSEESHYSIQKTAHWLGYGTDNVIKVKTDKNGKIIPHDLEMQIVECSRAGKIPIAVNATVGTTVLGAIDPLDDVADICKKYGIWMHVDACFGGSLIFSETHRIRLKGIERSDSIAWNAHKMLGAPLQCAIFITRHENLLQECNTTSANYLFQPDKYYDNAYDTGNKSIQCGRKVDAFKLWVMWKARGDEGFKERVDHLMDCARYFKESIDGREGFRLVLQQFESSNVCFYYIPKSMRGLEEDKEWWDRLYLVAPRMKKLMVFDGAAMIGYSPLKTMGNFWRINFGCEPQPSYKEMDTIIGLFEKYGQDLD</sequence>
<evidence type="ECO:0000256" key="3">
    <source>
        <dbReference type="ARBA" id="ARBA00022793"/>
    </source>
</evidence>
<reference evidence="8" key="1">
    <citation type="submission" date="2025-08" db="UniProtKB">
        <authorList>
            <consortium name="RefSeq"/>
        </authorList>
    </citation>
    <scope>IDENTIFICATION</scope>
    <source>
        <tissue evidence="8">Whole Larva</tissue>
    </source>
</reference>
<evidence type="ECO:0000256" key="6">
    <source>
        <dbReference type="RuleBase" id="RU000382"/>
    </source>
</evidence>
<evidence type="ECO:0000256" key="5">
    <source>
        <dbReference type="ARBA" id="ARBA00023239"/>
    </source>
</evidence>
<dbReference type="InterPro" id="IPR002129">
    <property type="entry name" value="PyrdxlP-dep_de-COase"/>
</dbReference>
<protein>
    <submittedName>
        <fullName evidence="8">Glutamate decarboxylase 1</fullName>
    </submittedName>
</protein>
<organism evidence="7 8">
    <name type="scientific">Nicrophorus vespilloides</name>
    <name type="common">Boreal carrion beetle</name>
    <dbReference type="NCBI Taxonomy" id="110193"/>
    <lineage>
        <taxon>Eukaryota</taxon>
        <taxon>Metazoa</taxon>
        <taxon>Ecdysozoa</taxon>
        <taxon>Arthropoda</taxon>
        <taxon>Hexapoda</taxon>
        <taxon>Insecta</taxon>
        <taxon>Pterygota</taxon>
        <taxon>Neoptera</taxon>
        <taxon>Endopterygota</taxon>
        <taxon>Coleoptera</taxon>
        <taxon>Polyphaga</taxon>
        <taxon>Staphyliniformia</taxon>
        <taxon>Silphidae</taxon>
        <taxon>Nicrophorinae</taxon>
        <taxon>Nicrophorus</taxon>
    </lineage>
</organism>
<name>A0ABM1M3K7_NICVS</name>
<accession>A0ABM1M3K7</accession>
<keyword evidence="7" id="KW-1185">Reference proteome</keyword>
<dbReference type="PANTHER" id="PTHR45677">
    <property type="entry name" value="GLUTAMATE DECARBOXYLASE-RELATED"/>
    <property type="match status" value="1"/>
</dbReference>
<dbReference type="Pfam" id="PF00282">
    <property type="entry name" value="Pyridoxal_deC"/>
    <property type="match status" value="1"/>
</dbReference>
<comment type="cofactor">
    <cofactor evidence="1 6">
        <name>pyridoxal 5'-phosphate</name>
        <dbReference type="ChEBI" id="CHEBI:597326"/>
    </cofactor>
</comment>
<evidence type="ECO:0000256" key="1">
    <source>
        <dbReference type="ARBA" id="ARBA00001933"/>
    </source>
</evidence>
<dbReference type="SUPFAM" id="SSF53383">
    <property type="entry name" value="PLP-dependent transferases"/>
    <property type="match status" value="1"/>
</dbReference>
<dbReference type="GeneID" id="108557224"/>
<keyword evidence="4 6" id="KW-0663">Pyridoxal phosphate</keyword>